<keyword evidence="2" id="KW-1185">Reference proteome</keyword>
<name>A0A0H2QX05_9AGAM</name>
<evidence type="ECO:0000313" key="2">
    <source>
        <dbReference type="Proteomes" id="UP000053477"/>
    </source>
</evidence>
<dbReference type="EMBL" id="KQ086945">
    <property type="protein sequence ID" value="KLO03859.1"/>
    <property type="molecule type" value="Genomic_DNA"/>
</dbReference>
<protein>
    <submittedName>
        <fullName evidence="1">Uncharacterized protein</fullName>
    </submittedName>
</protein>
<evidence type="ECO:0000313" key="1">
    <source>
        <dbReference type="EMBL" id="KLO03859.1"/>
    </source>
</evidence>
<accession>A0A0H2QX05</accession>
<sequence>MFCDKQLTDLGYMEPDVRQEVCCAMLKGRQDRAEDKIEGQLDRVEKILSDACKAIQRIHGAYLHYTDIEDLDGHLPMEMLVRDIMDDLHEIVLEVKSFVLPKDKRKHDLL</sequence>
<reference evidence="1 2" key="1">
    <citation type="submission" date="2015-04" db="EMBL/GenBank/DDBJ databases">
        <title>Complete genome sequence of Schizopora paradoxa KUC8140, a cosmopolitan wood degrader in East Asia.</title>
        <authorList>
            <consortium name="DOE Joint Genome Institute"/>
            <person name="Min B."/>
            <person name="Park H."/>
            <person name="Jang Y."/>
            <person name="Kim J.-J."/>
            <person name="Kim K.H."/>
            <person name="Pangilinan J."/>
            <person name="Lipzen A."/>
            <person name="Riley R."/>
            <person name="Grigoriev I.V."/>
            <person name="Spatafora J.W."/>
            <person name="Choi I.-G."/>
        </authorList>
    </citation>
    <scope>NUCLEOTIDE SEQUENCE [LARGE SCALE GENOMIC DNA]</scope>
    <source>
        <strain evidence="1 2">KUC8140</strain>
    </source>
</reference>
<gene>
    <name evidence="1" type="ORF">SCHPADRAFT_897494</name>
</gene>
<proteinExistence type="predicted"/>
<dbReference type="InParanoid" id="A0A0H2QX05"/>
<organism evidence="1 2">
    <name type="scientific">Schizopora paradoxa</name>
    <dbReference type="NCBI Taxonomy" id="27342"/>
    <lineage>
        <taxon>Eukaryota</taxon>
        <taxon>Fungi</taxon>
        <taxon>Dikarya</taxon>
        <taxon>Basidiomycota</taxon>
        <taxon>Agaricomycotina</taxon>
        <taxon>Agaricomycetes</taxon>
        <taxon>Hymenochaetales</taxon>
        <taxon>Schizoporaceae</taxon>
        <taxon>Schizopora</taxon>
    </lineage>
</organism>
<dbReference type="Proteomes" id="UP000053477">
    <property type="component" value="Unassembled WGS sequence"/>
</dbReference>
<dbReference type="AlphaFoldDB" id="A0A0H2QX05"/>